<reference evidence="2" key="1">
    <citation type="journal article" date="2023" name="Nat. Plants">
        <title>Single-cell RNA sequencing provides a high-resolution roadmap for understanding the multicellular compartmentation of specialized metabolism.</title>
        <authorList>
            <person name="Sun S."/>
            <person name="Shen X."/>
            <person name="Li Y."/>
            <person name="Li Y."/>
            <person name="Wang S."/>
            <person name="Li R."/>
            <person name="Zhang H."/>
            <person name="Shen G."/>
            <person name="Guo B."/>
            <person name="Wei J."/>
            <person name="Xu J."/>
            <person name="St-Pierre B."/>
            <person name="Chen S."/>
            <person name="Sun C."/>
        </authorList>
    </citation>
    <scope>NUCLEOTIDE SEQUENCE [LARGE SCALE GENOMIC DNA]</scope>
</reference>
<organism evidence="1 2">
    <name type="scientific">Catharanthus roseus</name>
    <name type="common">Madagascar periwinkle</name>
    <name type="synonym">Vinca rosea</name>
    <dbReference type="NCBI Taxonomy" id="4058"/>
    <lineage>
        <taxon>Eukaryota</taxon>
        <taxon>Viridiplantae</taxon>
        <taxon>Streptophyta</taxon>
        <taxon>Embryophyta</taxon>
        <taxon>Tracheophyta</taxon>
        <taxon>Spermatophyta</taxon>
        <taxon>Magnoliopsida</taxon>
        <taxon>eudicotyledons</taxon>
        <taxon>Gunneridae</taxon>
        <taxon>Pentapetalae</taxon>
        <taxon>asterids</taxon>
        <taxon>lamiids</taxon>
        <taxon>Gentianales</taxon>
        <taxon>Apocynaceae</taxon>
        <taxon>Rauvolfioideae</taxon>
        <taxon>Vinceae</taxon>
        <taxon>Catharanthinae</taxon>
        <taxon>Catharanthus</taxon>
    </lineage>
</organism>
<gene>
    <name evidence="1" type="ORF">M9H77_22952</name>
</gene>
<dbReference type="EMBL" id="CM044705">
    <property type="protein sequence ID" value="KAI5663629.1"/>
    <property type="molecule type" value="Genomic_DNA"/>
</dbReference>
<sequence>MDHYKVLGVHRNASKDEIKKAFRKLAMEFHPDKHAGSPKHVNDTAIRKFKQLSEAYEILVDDQKRADYNIGHRSSNRYTSSSAGGGYGYGYSHRYGHNYGYGYSGAGAAGRGRSSGMARNFEVLLRFLTTRSFLLNAAFAGVLVGGTYFIDAGRNSLWKMQNSGKSFEDAMESIEQAKSLKEKSKTRRAQYRMALNKKSC</sequence>
<protein>
    <submittedName>
        <fullName evidence="1">Uncharacterized protein</fullName>
    </submittedName>
</protein>
<evidence type="ECO:0000313" key="1">
    <source>
        <dbReference type="EMBL" id="KAI5663629.1"/>
    </source>
</evidence>
<evidence type="ECO:0000313" key="2">
    <source>
        <dbReference type="Proteomes" id="UP001060085"/>
    </source>
</evidence>
<dbReference type="Proteomes" id="UP001060085">
    <property type="component" value="Linkage Group LG05"/>
</dbReference>
<proteinExistence type="predicted"/>
<comment type="caution">
    <text evidence="1">The sequence shown here is derived from an EMBL/GenBank/DDBJ whole genome shotgun (WGS) entry which is preliminary data.</text>
</comment>
<name>A0ACC0AU37_CATRO</name>
<accession>A0ACC0AU37</accession>
<keyword evidence="2" id="KW-1185">Reference proteome</keyword>